<dbReference type="InterPro" id="IPR032675">
    <property type="entry name" value="LRR_dom_sf"/>
</dbReference>
<sequence length="647" mass="72637">MACINLNLNVDINSCLSRLWASLRLGRPRSGIEKLEKEMARLRGKRDQRSEPVVTKGGGIGSCNCFNQTGGPSSQTQQAGDQVPIRESSNCFSIIRRVAKKLGEANELMSRASALVEIATIQPPDPIFMLPISHRSPVGIESYVEDIVSYIDGGEGNIIGIYGMGGVGKTTVLKSIQQHYLLKHSKFDRVIWVVASKDCQLKRLQMDIAKSLGLKTLQENLQLLGMAHSATEQGQQQQPSKVVVFTTRNETVCAQMEIEKKIKVKCLDPNQAWQLFKNNSDGNVLNSDAGIKSCALDLAKECADYDIHKFDELIPCWIGCGIIREFNVINEAFTEGCSHLEALMAASLLEHSRRQDYYEAQHVKMHDIIRDMALLALKENGRKWNVKAGIGLSHLPIQEEWQEVERASFADNEIKSLQDHAASNFPKLSMLNLHSNNVWEIPLTLSTNMPLLTYLNLSLNLGITKLPREIGNLTELQYLNLSETSITSLPAKLGCLGKLEYLLLRDTKLETVPMGVISNLSMLKWLDIREIYPKIEWWWGELEYFSGRHLISLGIIINPANLKRLNSLSNVYLWNVTIKGLGSSKFPDYKFPEYKFSECDLSTLQWNALMSTTRINTTLECLEISDIPGDKLMMSCILNLSSLKTLF</sequence>
<dbReference type="GO" id="GO:0006952">
    <property type="term" value="P:defense response"/>
    <property type="evidence" value="ECO:0007669"/>
    <property type="project" value="UniProtKB-KW"/>
</dbReference>
<evidence type="ECO:0000313" key="7">
    <source>
        <dbReference type="Proteomes" id="UP000734854"/>
    </source>
</evidence>
<dbReference type="Gene3D" id="3.40.50.300">
    <property type="entry name" value="P-loop containing nucleotide triphosphate hydrolases"/>
    <property type="match status" value="1"/>
</dbReference>
<name>A0A8J5HET6_ZINOF</name>
<evidence type="ECO:0000256" key="1">
    <source>
        <dbReference type="ARBA" id="ARBA00022614"/>
    </source>
</evidence>
<reference evidence="6 7" key="1">
    <citation type="submission" date="2020-08" db="EMBL/GenBank/DDBJ databases">
        <title>Plant Genome Project.</title>
        <authorList>
            <person name="Zhang R.-G."/>
        </authorList>
    </citation>
    <scope>NUCLEOTIDE SEQUENCE [LARGE SCALE GENOMIC DNA]</scope>
    <source>
        <tissue evidence="6">Rhizome</tissue>
    </source>
</reference>
<dbReference type="InterPro" id="IPR027417">
    <property type="entry name" value="P-loop_NTPase"/>
</dbReference>
<dbReference type="SUPFAM" id="SSF52540">
    <property type="entry name" value="P-loop containing nucleoside triphosphate hydrolases"/>
    <property type="match status" value="1"/>
</dbReference>
<dbReference type="EMBL" id="JACMSC010000004">
    <property type="protein sequence ID" value="KAG6526776.1"/>
    <property type="molecule type" value="Genomic_DNA"/>
</dbReference>
<dbReference type="PANTHER" id="PTHR36766:SF64">
    <property type="entry name" value="OS12G0206100 PROTEIN"/>
    <property type="match status" value="1"/>
</dbReference>
<dbReference type="Gene3D" id="3.80.10.10">
    <property type="entry name" value="Ribonuclease Inhibitor"/>
    <property type="match status" value="1"/>
</dbReference>
<evidence type="ECO:0000259" key="4">
    <source>
        <dbReference type="Pfam" id="PF00931"/>
    </source>
</evidence>
<evidence type="ECO:0000259" key="5">
    <source>
        <dbReference type="Pfam" id="PF23598"/>
    </source>
</evidence>
<protein>
    <recommendedName>
        <fullName evidence="8">NB-ARC domain-containing protein</fullName>
    </recommendedName>
</protein>
<dbReference type="InterPro" id="IPR055414">
    <property type="entry name" value="LRR_R13L4/SHOC2-like"/>
</dbReference>
<evidence type="ECO:0000256" key="2">
    <source>
        <dbReference type="ARBA" id="ARBA00022737"/>
    </source>
</evidence>
<feature type="region of interest" description="Disordered" evidence="3">
    <location>
        <begin position="65"/>
        <end position="84"/>
    </location>
</feature>
<keyword evidence="7" id="KW-1185">Reference proteome</keyword>
<gene>
    <name evidence="6" type="ORF">ZIOFF_016777</name>
</gene>
<evidence type="ECO:0000313" key="6">
    <source>
        <dbReference type="EMBL" id="KAG6526776.1"/>
    </source>
</evidence>
<proteinExistence type="predicted"/>
<dbReference type="Pfam" id="PF23598">
    <property type="entry name" value="LRR_14"/>
    <property type="match status" value="1"/>
</dbReference>
<organism evidence="6 7">
    <name type="scientific">Zingiber officinale</name>
    <name type="common">Ginger</name>
    <name type="synonym">Amomum zingiber</name>
    <dbReference type="NCBI Taxonomy" id="94328"/>
    <lineage>
        <taxon>Eukaryota</taxon>
        <taxon>Viridiplantae</taxon>
        <taxon>Streptophyta</taxon>
        <taxon>Embryophyta</taxon>
        <taxon>Tracheophyta</taxon>
        <taxon>Spermatophyta</taxon>
        <taxon>Magnoliopsida</taxon>
        <taxon>Liliopsida</taxon>
        <taxon>Zingiberales</taxon>
        <taxon>Zingiberaceae</taxon>
        <taxon>Zingiber</taxon>
    </lineage>
</organism>
<feature type="compositionally biased region" description="Polar residues" evidence="3">
    <location>
        <begin position="65"/>
        <end position="80"/>
    </location>
</feature>
<comment type="caution">
    <text evidence="6">The sequence shown here is derived from an EMBL/GenBank/DDBJ whole genome shotgun (WGS) entry which is preliminary data.</text>
</comment>
<dbReference type="SMART" id="SM00369">
    <property type="entry name" value="LRR_TYP"/>
    <property type="match status" value="3"/>
</dbReference>
<feature type="domain" description="Disease resistance R13L4/SHOC-2-like LRR" evidence="5">
    <location>
        <begin position="420"/>
        <end position="531"/>
    </location>
</feature>
<feature type="domain" description="NB-ARC" evidence="4">
    <location>
        <begin position="143"/>
        <end position="216"/>
    </location>
</feature>
<accession>A0A8J5HET6</accession>
<feature type="domain" description="NB-ARC" evidence="4">
    <location>
        <begin position="241"/>
        <end position="279"/>
    </location>
</feature>
<dbReference type="InterPro" id="IPR002182">
    <property type="entry name" value="NB-ARC"/>
</dbReference>
<dbReference type="GO" id="GO:0043531">
    <property type="term" value="F:ADP binding"/>
    <property type="evidence" value="ECO:0007669"/>
    <property type="project" value="InterPro"/>
</dbReference>
<dbReference type="AlphaFoldDB" id="A0A8J5HET6"/>
<dbReference type="Pfam" id="PF00931">
    <property type="entry name" value="NB-ARC"/>
    <property type="match status" value="2"/>
</dbReference>
<keyword evidence="2" id="KW-0677">Repeat</keyword>
<dbReference type="SUPFAM" id="SSF52058">
    <property type="entry name" value="L domain-like"/>
    <property type="match status" value="1"/>
</dbReference>
<dbReference type="InterPro" id="IPR003591">
    <property type="entry name" value="Leu-rich_rpt_typical-subtyp"/>
</dbReference>
<dbReference type="PRINTS" id="PR00364">
    <property type="entry name" value="DISEASERSIST"/>
</dbReference>
<evidence type="ECO:0000256" key="3">
    <source>
        <dbReference type="SAM" id="MobiDB-lite"/>
    </source>
</evidence>
<evidence type="ECO:0008006" key="8">
    <source>
        <dbReference type="Google" id="ProtNLM"/>
    </source>
</evidence>
<dbReference type="PANTHER" id="PTHR36766">
    <property type="entry name" value="PLANT BROAD-SPECTRUM MILDEW RESISTANCE PROTEIN RPW8"/>
    <property type="match status" value="1"/>
</dbReference>
<dbReference type="Proteomes" id="UP000734854">
    <property type="component" value="Unassembled WGS sequence"/>
</dbReference>
<keyword evidence="1" id="KW-0433">Leucine-rich repeat</keyword>